<protein>
    <recommendedName>
        <fullName evidence="3">HTH cro/C1-type domain-containing protein</fullName>
    </recommendedName>
</protein>
<dbReference type="Proteomes" id="UP000602284">
    <property type="component" value="Unassembled WGS sequence"/>
</dbReference>
<organism evidence="1 2">
    <name type="scientific">Tumebacillus amylolyticus</name>
    <dbReference type="NCBI Taxonomy" id="2801339"/>
    <lineage>
        <taxon>Bacteria</taxon>
        <taxon>Bacillati</taxon>
        <taxon>Bacillota</taxon>
        <taxon>Bacilli</taxon>
        <taxon>Bacillales</taxon>
        <taxon>Alicyclobacillaceae</taxon>
        <taxon>Tumebacillus</taxon>
    </lineage>
</organism>
<evidence type="ECO:0008006" key="3">
    <source>
        <dbReference type="Google" id="ProtNLM"/>
    </source>
</evidence>
<gene>
    <name evidence="1" type="ORF">JJB07_14085</name>
</gene>
<accession>A0ABS1JBW6</accession>
<keyword evidence="2" id="KW-1185">Reference proteome</keyword>
<evidence type="ECO:0000313" key="2">
    <source>
        <dbReference type="Proteomes" id="UP000602284"/>
    </source>
</evidence>
<reference evidence="1 2" key="1">
    <citation type="submission" date="2021-01" db="EMBL/GenBank/DDBJ databases">
        <title>Tumebacillus sp. strain ITR2 16S ribosomal RNA gene Genome sequencing and assembly.</title>
        <authorList>
            <person name="Kang M."/>
        </authorList>
    </citation>
    <scope>NUCLEOTIDE SEQUENCE [LARGE SCALE GENOMIC DNA]</scope>
    <source>
        <strain evidence="1 2">ITR2</strain>
    </source>
</reference>
<dbReference type="SUPFAM" id="SSF48452">
    <property type="entry name" value="TPR-like"/>
    <property type="match status" value="1"/>
</dbReference>
<comment type="caution">
    <text evidence="1">The sequence shown here is derived from an EMBL/GenBank/DDBJ whole genome shotgun (WGS) entry which is preliminary data.</text>
</comment>
<dbReference type="Gene3D" id="1.25.40.10">
    <property type="entry name" value="Tetratricopeptide repeat domain"/>
    <property type="match status" value="1"/>
</dbReference>
<evidence type="ECO:0000313" key="1">
    <source>
        <dbReference type="EMBL" id="MBL0387766.1"/>
    </source>
</evidence>
<proteinExistence type="predicted"/>
<dbReference type="EMBL" id="JAEQNB010000004">
    <property type="protein sequence ID" value="MBL0387766.1"/>
    <property type="molecule type" value="Genomic_DNA"/>
</dbReference>
<dbReference type="InterPro" id="IPR011990">
    <property type="entry name" value="TPR-like_helical_dom_sf"/>
</dbReference>
<name>A0ABS1JBW6_9BACL</name>
<sequence>MSTLLAPSHTAVDKIPLGRRIEEIKREKGGYYSNVAMAGRLGIHVETLRFMLKGKREIYTFEFDKIAIDLKMSVERILQEDIKEEVAHLSGDLKECKNSAESIQRALRLMEAAQGISEIHYALTRLGIAFRNAYQFTDSNKVFKDSHQLALKMQEHYGETDALYSNVYHLIASFTAIQDYVTASKLLDEIMPFFEAIPSRLSAISYQKAKIEETNGNFFTAKEYAIKSYQYAEQSGNHVTVARTQLNLAHFHYVLSEYKEASELLVRAIEGLENDTRTQLIAHKELGKTLLKLELKEQALAQIQLSLVKAKDLDWKDMIGKLMILMSKACGDPSYAETILNDTTNSLRIRYLASKCLLEHFKTLNDGANFLHYSKITEGLCVDFADVLDEGEL</sequence>
<dbReference type="RefSeq" id="WP_201636079.1">
    <property type="nucleotide sequence ID" value="NZ_JAEQNB010000004.1"/>
</dbReference>